<evidence type="ECO:0000313" key="4">
    <source>
        <dbReference type="Proteomes" id="UP000509684"/>
    </source>
</evidence>
<accession>A0A7D5SGF2</accession>
<dbReference type="Proteomes" id="UP000021315">
    <property type="component" value="Unassembled WGS sequence"/>
</dbReference>
<dbReference type="EMBL" id="CP058708">
    <property type="protein sequence ID" value="QLH51382.1"/>
    <property type="molecule type" value="Genomic_DNA"/>
</dbReference>
<dbReference type="KEGG" id="acog:HWD57_17400"/>
<keyword evidence="3" id="KW-1185">Reference proteome</keyword>
<proteinExistence type="predicted"/>
<reference evidence="2" key="3">
    <citation type="submission" date="2020-06" db="EMBL/GenBank/DDBJ databases">
        <authorList>
            <person name="Arumugam K."/>
            <person name="Besarab I."/>
            <person name="Haryono M."/>
            <person name="Bagci C."/>
            <person name="Beier S."/>
            <person name="Buchfink B."/>
            <person name="Gorska A."/>
            <person name="Qiu G."/>
            <person name="Huson D.H."/>
            <person name="Williams R.B."/>
        </authorList>
    </citation>
    <scope>NUCLEOTIDE SEQUENCE</scope>
    <source>
        <strain evidence="2">SSA1</strain>
    </source>
</reference>
<evidence type="ECO:0000313" key="1">
    <source>
        <dbReference type="EMBL" id="KFB76259.1"/>
    </source>
</evidence>
<gene>
    <name evidence="1" type="ORF">AW06_002681</name>
    <name evidence="2" type="ORF">HWD57_17400</name>
</gene>
<evidence type="ECO:0000313" key="3">
    <source>
        <dbReference type="Proteomes" id="UP000021315"/>
    </source>
</evidence>
<accession>A0A080MG84</accession>
<evidence type="ECO:0000313" key="2">
    <source>
        <dbReference type="EMBL" id="QLH51382.1"/>
    </source>
</evidence>
<dbReference type="STRING" id="1453999.AW06_002681"/>
<dbReference type="Proteomes" id="UP000509684">
    <property type="component" value="Chromosome"/>
</dbReference>
<dbReference type="EMBL" id="JDST02000059">
    <property type="protein sequence ID" value="KFB76259.1"/>
    <property type="molecule type" value="Genomic_DNA"/>
</dbReference>
<sequence>MSEYFFPKLNAVEVMAPYFGSPNQLPSAPQQPILPSCVQPDYRNVIGRSVYCGLSRRKMPRKYRLDDLAGGWK</sequence>
<reference evidence="1 3" key="1">
    <citation type="submission" date="2014-02" db="EMBL/GenBank/DDBJ databases">
        <title>Expanding our view of genomic diversity in Candidatus Accumulibacter clades.</title>
        <authorList>
            <person name="Skennerton C.T."/>
            <person name="Barr J.J."/>
            <person name="Slater F.R."/>
            <person name="Bond P.L."/>
            <person name="Tyson G.W."/>
        </authorList>
    </citation>
    <scope>NUCLEOTIDE SEQUENCE [LARGE SCALE GENOMIC DNA]</scope>
    <source>
        <strain evidence="3">SK-02</strain>
    </source>
</reference>
<protein>
    <submittedName>
        <fullName evidence="1">Uncharacterized protein</fullName>
    </submittedName>
</protein>
<name>A0A080MG84_9PROT</name>
<dbReference type="AlphaFoldDB" id="A0A080MG84"/>
<dbReference type="RefSeq" id="WP_273704629.1">
    <property type="nucleotide sequence ID" value="NZ_JDST02000059.1"/>
</dbReference>
<reference evidence="2 4" key="2">
    <citation type="journal article" date="2019" name="Microbiome">
        <title>Annotated bacterial chromosomes from frame-shift-corrected long-read metagenomic data.</title>
        <authorList>
            <person name="Arumugam K."/>
            <person name="Bagci C."/>
            <person name="Bessarab I."/>
            <person name="Beier S."/>
            <person name="Buchfink B."/>
            <person name="Gorska A."/>
            <person name="Qiu G."/>
            <person name="Huson D.H."/>
            <person name="Williams R.B.H."/>
        </authorList>
    </citation>
    <scope>NUCLEOTIDE SEQUENCE [LARGE SCALE GENOMIC DNA]</scope>
    <source>
        <strain evidence="2">SSA1</strain>
    </source>
</reference>
<organism evidence="1 3">
    <name type="scientific">Candidatus Accumulibacter cognatus</name>
    <dbReference type="NCBI Taxonomy" id="2954383"/>
    <lineage>
        <taxon>Bacteria</taxon>
        <taxon>Pseudomonadati</taxon>
        <taxon>Pseudomonadota</taxon>
        <taxon>Betaproteobacteria</taxon>
        <taxon>Candidatus Accumulibacter</taxon>
    </lineage>
</organism>